<dbReference type="Pfam" id="PF00176">
    <property type="entry name" value="SNF2-rel_dom"/>
    <property type="match status" value="1"/>
</dbReference>
<gene>
    <name evidence="7" type="ORF">E3O11_03450</name>
</gene>
<dbReference type="InterPro" id="IPR038718">
    <property type="entry name" value="SNF2-like_sf"/>
</dbReference>
<dbReference type="InterPro" id="IPR027417">
    <property type="entry name" value="P-loop_NTPase"/>
</dbReference>
<dbReference type="InterPro" id="IPR001650">
    <property type="entry name" value="Helicase_C-like"/>
</dbReference>
<dbReference type="AlphaFoldDB" id="A0A4R8VUG8"/>
<comment type="caution">
    <text evidence="7">The sequence shown here is derived from an EMBL/GenBank/DDBJ whole genome shotgun (WGS) entry which is preliminary data.</text>
</comment>
<dbReference type="SUPFAM" id="SSF52540">
    <property type="entry name" value="P-loop containing nucleoside triphosphate hydrolases"/>
    <property type="match status" value="2"/>
</dbReference>
<dbReference type="PANTHER" id="PTHR45766">
    <property type="entry name" value="DNA ANNEALING HELICASE AND ENDONUCLEASE ZRANB3 FAMILY MEMBER"/>
    <property type="match status" value="1"/>
</dbReference>
<dbReference type="Gene3D" id="3.40.50.10810">
    <property type="entry name" value="Tandem AAA-ATPase domain"/>
    <property type="match status" value="1"/>
</dbReference>
<protein>
    <submittedName>
        <fullName evidence="7">Helicase</fullName>
    </submittedName>
</protein>
<evidence type="ECO:0000313" key="7">
    <source>
        <dbReference type="EMBL" id="TFB87904.1"/>
    </source>
</evidence>
<evidence type="ECO:0000256" key="3">
    <source>
        <dbReference type="ARBA" id="ARBA00022806"/>
    </source>
</evidence>
<proteinExistence type="predicted"/>
<dbReference type="Gene3D" id="3.40.50.300">
    <property type="entry name" value="P-loop containing nucleotide triphosphate hydrolases"/>
    <property type="match status" value="1"/>
</dbReference>
<dbReference type="Proteomes" id="UP000297963">
    <property type="component" value="Unassembled WGS sequence"/>
</dbReference>
<dbReference type="GO" id="GO:0004386">
    <property type="term" value="F:helicase activity"/>
    <property type="evidence" value="ECO:0007669"/>
    <property type="project" value="UniProtKB-KW"/>
</dbReference>
<keyword evidence="2" id="KW-0378">Hydrolase</keyword>
<evidence type="ECO:0000313" key="8">
    <source>
        <dbReference type="Proteomes" id="UP000297963"/>
    </source>
</evidence>
<keyword evidence="3 7" id="KW-0347">Helicase</keyword>
<dbReference type="GO" id="GO:0005524">
    <property type="term" value="F:ATP binding"/>
    <property type="evidence" value="ECO:0007669"/>
    <property type="project" value="UniProtKB-KW"/>
</dbReference>
<dbReference type="PANTHER" id="PTHR45766:SF6">
    <property type="entry name" value="SWI_SNF-RELATED MATRIX-ASSOCIATED ACTIN-DEPENDENT REGULATOR OF CHROMATIN SUBFAMILY A-LIKE PROTEIN 1"/>
    <property type="match status" value="1"/>
</dbReference>
<evidence type="ECO:0000256" key="1">
    <source>
        <dbReference type="ARBA" id="ARBA00022741"/>
    </source>
</evidence>
<dbReference type="EMBL" id="SOFE01000006">
    <property type="protein sequence ID" value="TFB87904.1"/>
    <property type="molecule type" value="Genomic_DNA"/>
</dbReference>
<dbReference type="CDD" id="cd18011">
    <property type="entry name" value="DEXDc_RapA"/>
    <property type="match status" value="1"/>
</dbReference>
<accession>A0A4R8VUG8</accession>
<dbReference type="PROSITE" id="PS51192">
    <property type="entry name" value="HELICASE_ATP_BIND_1"/>
    <property type="match status" value="1"/>
</dbReference>
<dbReference type="InterPro" id="IPR014001">
    <property type="entry name" value="Helicase_ATP-bd"/>
</dbReference>
<evidence type="ECO:0000256" key="2">
    <source>
        <dbReference type="ARBA" id="ARBA00022801"/>
    </source>
</evidence>
<dbReference type="GO" id="GO:0016787">
    <property type="term" value="F:hydrolase activity"/>
    <property type="evidence" value="ECO:0007669"/>
    <property type="project" value="UniProtKB-KW"/>
</dbReference>
<name>A0A4R8VUG8_9MICO</name>
<reference evidence="7 8" key="1">
    <citation type="submission" date="2019-03" db="EMBL/GenBank/DDBJ databases">
        <title>Genomics of glacier-inhabiting Cryobacterium strains.</title>
        <authorList>
            <person name="Liu Q."/>
            <person name="Xin Y.-H."/>
        </authorList>
    </citation>
    <scope>NUCLEOTIDE SEQUENCE [LARGE SCALE GENOMIC DNA]</scope>
    <source>
        <strain evidence="7 8">Hh34</strain>
    </source>
</reference>
<dbReference type="Pfam" id="PF00271">
    <property type="entry name" value="Helicase_C"/>
    <property type="match status" value="1"/>
</dbReference>
<feature type="domain" description="Helicase ATP-binding" evidence="5">
    <location>
        <begin position="109"/>
        <end position="278"/>
    </location>
</feature>
<keyword evidence="4" id="KW-0067">ATP-binding</keyword>
<dbReference type="SMART" id="SM00487">
    <property type="entry name" value="DEXDc"/>
    <property type="match status" value="1"/>
</dbReference>
<dbReference type="InterPro" id="IPR000330">
    <property type="entry name" value="SNF2_N"/>
</dbReference>
<dbReference type="CDD" id="cd18793">
    <property type="entry name" value="SF2_C_SNF"/>
    <property type="match status" value="1"/>
</dbReference>
<organism evidence="7 8">
    <name type="scientific">Cryobacterium levicorallinum</name>
    <dbReference type="NCBI Taxonomy" id="995038"/>
    <lineage>
        <taxon>Bacteria</taxon>
        <taxon>Bacillati</taxon>
        <taxon>Actinomycetota</taxon>
        <taxon>Actinomycetes</taxon>
        <taxon>Micrococcales</taxon>
        <taxon>Microbacteriaceae</taxon>
        <taxon>Cryobacterium</taxon>
    </lineage>
</organism>
<evidence type="ECO:0000259" key="6">
    <source>
        <dbReference type="PROSITE" id="PS51194"/>
    </source>
</evidence>
<dbReference type="SMART" id="SM00490">
    <property type="entry name" value="HELICc"/>
    <property type="match status" value="1"/>
</dbReference>
<keyword evidence="1" id="KW-0547">Nucleotide-binding</keyword>
<evidence type="ECO:0000256" key="4">
    <source>
        <dbReference type="ARBA" id="ARBA00022840"/>
    </source>
</evidence>
<dbReference type="InterPro" id="IPR049730">
    <property type="entry name" value="SNF2/RAD54-like_C"/>
</dbReference>
<evidence type="ECO:0000259" key="5">
    <source>
        <dbReference type="PROSITE" id="PS51192"/>
    </source>
</evidence>
<sequence>MVVVRDEEWLVTAIDPSADGWLVHCQGLSELVRDTTASFYEALDTIVELDPSKAKVIADDSPGYRKARLWLEATLRKTPIPLNDPRLSVSTQMLADPLQYQHKAVRQALDPANLRPRILIADAVGLGKTLEIGMILAELVRRGRGDRILIVTPRHVLEQMQHEMWSRFALPFVRLDSAGIQRVRQQLPATRNPFTFFKRAIISVDTLKNEKYRAHLKRQHWDAVVIDESHNATNTETLVNELVTILAKNTDALILASATPHNGRPESFAQLIGMLEPTAVAADGKTIRENEAKRLIIRRHRHSPEVAAEVGADWAERKEPINRLVPASPAENAVAEELSTVWLHPTHGTSPYSGANNRLFPWTLAKAFLSSPTALLETVRERIKRLDANTPDDAREITALTSLEHLAATAEASESGKYSALVDYLKSVKVGGSSTERAVVFAERVPTLRWLKASLPKSLGLKPENVAILHGGLTDVEQQEIIDSFKQASSPIRVLVTGDVASEGVNLHSQCHELIHFDIPWSLIRIEQRNGRIDRYGQKVPPQITTLLLTPTDSKFSGDLKVLTRLLEREHEAHTALGDVASLMGKYSVKAEEDAIRDVLSGQKTLEEQVQQVDDVAGLDSIEGFLASLMRTQGARPEDAGIEPVEVVPEARLYPDDVTFLREALEEAYITPGAKESANGVEWREYPKDSIVQFIPPKDLKQRLSYLPQSYLTDRKVTELFKLATTKAKGKALLAEALRGDDHTTWPEAHFLGPLHPVLDWVSDRALSTLARNQVFAVRADVEHPTVILVGTLTNRRGHVVATAYFKAEFPNPANPEFCLVQTLESVGDAISQTGMHGTPINKGPVAGAIGLEELIAPAVRHAEATLEGVFEAATQATHDRIEAWTQRSEDWKDDASLFTQRSVVRQLTSEVTAEQRVAEAMEPTRQLVRPLVVLVPFDTPTASPTQSAFTATEGI</sequence>
<dbReference type="PROSITE" id="PS51194">
    <property type="entry name" value="HELICASE_CTER"/>
    <property type="match status" value="1"/>
</dbReference>
<dbReference type="InterPro" id="IPR057342">
    <property type="entry name" value="DEXDc_RapA"/>
</dbReference>
<feature type="domain" description="Helicase C-terminal" evidence="6">
    <location>
        <begin position="420"/>
        <end position="581"/>
    </location>
</feature>